<reference evidence="1 3" key="1">
    <citation type="submission" date="2019-05" db="EMBL/GenBank/DDBJ databases">
        <title>Mumia sp. nov., isolated from the intestinal contents of plateau pika (Ochotona curzoniae) in the Qinghai-Tibet plateau of China.</title>
        <authorList>
            <person name="Tian Z."/>
        </authorList>
    </citation>
    <scope>NUCLEOTIDE SEQUENCE [LARGE SCALE GENOMIC DNA]</scope>
    <source>
        <strain evidence="3">527</strain>
        <strain evidence="1">Z527</strain>
    </source>
</reference>
<sequence length="149" mass="15657">MTASTGVEVRIGGGLAGTQTVEIAVTDTAADTLKDVLRKHDIGYEVLDKRLESLPDGTVFAVGSFHLGQDGVGLGQALQDFAQTVEPAVPELTIGGTPYELTEAGAIGSALVGLRKAQDDEDAAAADSHARWERDYEMEQGAEDSEEPK</sequence>
<dbReference type="AlphaFoldDB" id="A0A5C4MGB6"/>
<comment type="caution">
    <text evidence="1">The sequence shown here is derived from an EMBL/GenBank/DDBJ whole genome shotgun (WGS) entry which is preliminary data.</text>
</comment>
<accession>A0A5C4MGB6</accession>
<evidence type="ECO:0000313" key="3">
    <source>
        <dbReference type="Proteomes" id="UP000306740"/>
    </source>
</evidence>
<dbReference type="Proteomes" id="UP000306740">
    <property type="component" value="Unassembled WGS sequence"/>
</dbReference>
<name>A0A5C4MGB6_9ACTN</name>
<organism evidence="1 3">
    <name type="scientific">Mumia zhuanghuii</name>
    <dbReference type="NCBI Taxonomy" id="2585211"/>
    <lineage>
        <taxon>Bacteria</taxon>
        <taxon>Bacillati</taxon>
        <taxon>Actinomycetota</taxon>
        <taxon>Actinomycetes</taxon>
        <taxon>Propionibacteriales</taxon>
        <taxon>Nocardioidaceae</taxon>
        <taxon>Mumia</taxon>
    </lineage>
</organism>
<gene>
    <name evidence="2" type="ORF">FHE65_10835</name>
    <name evidence="1" type="ORF">FHE65_23970</name>
</gene>
<dbReference type="OrthoDB" id="3828496at2"/>
<dbReference type="EMBL" id="VDFR01000116">
    <property type="protein sequence ID" value="TNC39059.1"/>
    <property type="molecule type" value="Genomic_DNA"/>
</dbReference>
<evidence type="ECO:0000313" key="1">
    <source>
        <dbReference type="EMBL" id="TNC39059.1"/>
    </source>
</evidence>
<dbReference type="RefSeq" id="WP_139087057.1">
    <property type="nucleotide sequence ID" value="NZ_VDFR01000048.1"/>
</dbReference>
<proteinExistence type="predicted"/>
<dbReference type="EMBL" id="VDFR01000048">
    <property type="protein sequence ID" value="TNC47107.1"/>
    <property type="molecule type" value="Genomic_DNA"/>
</dbReference>
<protein>
    <submittedName>
        <fullName evidence="1">Uncharacterized protein</fullName>
    </submittedName>
</protein>
<evidence type="ECO:0000313" key="2">
    <source>
        <dbReference type="EMBL" id="TNC47107.1"/>
    </source>
</evidence>